<gene>
    <name evidence="2" type="ORF">B0T22DRAFT_451724</name>
</gene>
<protein>
    <recommendedName>
        <fullName evidence="4">Secreted protein</fullName>
    </recommendedName>
</protein>
<dbReference type="Proteomes" id="UP001270362">
    <property type="component" value="Unassembled WGS sequence"/>
</dbReference>
<keyword evidence="3" id="KW-1185">Reference proteome</keyword>
<dbReference type="AlphaFoldDB" id="A0AAE0XJ38"/>
<keyword evidence="1" id="KW-0732">Signal</keyword>
<evidence type="ECO:0000313" key="3">
    <source>
        <dbReference type="Proteomes" id="UP001270362"/>
    </source>
</evidence>
<feature type="chain" id="PRO_5041992726" description="Secreted protein" evidence="1">
    <location>
        <begin position="22"/>
        <end position="94"/>
    </location>
</feature>
<reference evidence="2" key="2">
    <citation type="submission" date="2023-06" db="EMBL/GenBank/DDBJ databases">
        <authorList>
            <consortium name="Lawrence Berkeley National Laboratory"/>
            <person name="Haridas S."/>
            <person name="Hensen N."/>
            <person name="Bonometti L."/>
            <person name="Westerberg I."/>
            <person name="Brannstrom I.O."/>
            <person name="Guillou S."/>
            <person name="Cros-Aarteil S."/>
            <person name="Calhoun S."/>
            <person name="Kuo A."/>
            <person name="Mondo S."/>
            <person name="Pangilinan J."/>
            <person name="Riley R."/>
            <person name="Labutti K."/>
            <person name="Andreopoulos B."/>
            <person name="Lipzen A."/>
            <person name="Chen C."/>
            <person name="Yanf M."/>
            <person name="Daum C."/>
            <person name="Ng V."/>
            <person name="Clum A."/>
            <person name="Steindorff A."/>
            <person name="Ohm R."/>
            <person name="Martin F."/>
            <person name="Silar P."/>
            <person name="Natvig D."/>
            <person name="Lalanne C."/>
            <person name="Gautier V."/>
            <person name="Ament-Velasquez S.L."/>
            <person name="Kruys A."/>
            <person name="Hutchinson M.I."/>
            <person name="Powell A.J."/>
            <person name="Barry K."/>
            <person name="Miller A.N."/>
            <person name="Grigoriev I.V."/>
            <person name="Debuchy R."/>
            <person name="Gladieux P."/>
            <person name="Thoren M.H."/>
            <person name="Johannesson H."/>
        </authorList>
    </citation>
    <scope>NUCLEOTIDE SEQUENCE</scope>
    <source>
        <strain evidence="2">CBS 314.62</strain>
    </source>
</reference>
<sequence length="94" mass="10414">MPCGRRLVAILVFLNQTSVRATHTPRQCTGLCLPPSCVALVSSRLSNLHLEMLTWPSDWTGFEPKGLIGSLSAVTRKHFLGIQRCISWHGMGRL</sequence>
<comment type="caution">
    <text evidence="2">The sequence shown here is derived from an EMBL/GenBank/DDBJ whole genome shotgun (WGS) entry which is preliminary data.</text>
</comment>
<feature type="signal peptide" evidence="1">
    <location>
        <begin position="1"/>
        <end position="21"/>
    </location>
</feature>
<reference evidence="2" key="1">
    <citation type="journal article" date="2023" name="Mol. Phylogenet. Evol.">
        <title>Genome-scale phylogeny and comparative genomics of the fungal order Sordariales.</title>
        <authorList>
            <person name="Hensen N."/>
            <person name="Bonometti L."/>
            <person name="Westerberg I."/>
            <person name="Brannstrom I.O."/>
            <person name="Guillou S."/>
            <person name="Cros-Aarteil S."/>
            <person name="Calhoun S."/>
            <person name="Haridas S."/>
            <person name="Kuo A."/>
            <person name="Mondo S."/>
            <person name="Pangilinan J."/>
            <person name="Riley R."/>
            <person name="LaButti K."/>
            <person name="Andreopoulos B."/>
            <person name="Lipzen A."/>
            <person name="Chen C."/>
            <person name="Yan M."/>
            <person name="Daum C."/>
            <person name="Ng V."/>
            <person name="Clum A."/>
            <person name="Steindorff A."/>
            <person name="Ohm R.A."/>
            <person name="Martin F."/>
            <person name="Silar P."/>
            <person name="Natvig D.O."/>
            <person name="Lalanne C."/>
            <person name="Gautier V."/>
            <person name="Ament-Velasquez S.L."/>
            <person name="Kruys A."/>
            <person name="Hutchinson M.I."/>
            <person name="Powell A.J."/>
            <person name="Barry K."/>
            <person name="Miller A.N."/>
            <person name="Grigoriev I.V."/>
            <person name="Debuchy R."/>
            <person name="Gladieux P."/>
            <person name="Hiltunen Thoren M."/>
            <person name="Johannesson H."/>
        </authorList>
    </citation>
    <scope>NUCLEOTIDE SEQUENCE</scope>
    <source>
        <strain evidence="2">CBS 314.62</strain>
    </source>
</reference>
<accession>A0AAE0XJ38</accession>
<evidence type="ECO:0008006" key="4">
    <source>
        <dbReference type="Google" id="ProtNLM"/>
    </source>
</evidence>
<organism evidence="2 3">
    <name type="scientific">Podospora appendiculata</name>
    <dbReference type="NCBI Taxonomy" id="314037"/>
    <lineage>
        <taxon>Eukaryota</taxon>
        <taxon>Fungi</taxon>
        <taxon>Dikarya</taxon>
        <taxon>Ascomycota</taxon>
        <taxon>Pezizomycotina</taxon>
        <taxon>Sordariomycetes</taxon>
        <taxon>Sordariomycetidae</taxon>
        <taxon>Sordariales</taxon>
        <taxon>Podosporaceae</taxon>
        <taxon>Podospora</taxon>
    </lineage>
</organism>
<proteinExistence type="predicted"/>
<evidence type="ECO:0000313" key="2">
    <source>
        <dbReference type="EMBL" id="KAK3694131.1"/>
    </source>
</evidence>
<name>A0AAE0XJ38_9PEZI</name>
<dbReference type="EMBL" id="JAULSO010000001">
    <property type="protein sequence ID" value="KAK3694131.1"/>
    <property type="molecule type" value="Genomic_DNA"/>
</dbReference>
<evidence type="ECO:0000256" key="1">
    <source>
        <dbReference type="SAM" id="SignalP"/>
    </source>
</evidence>